<protein>
    <submittedName>
        <fullName evidence="4">Myomesin-1-like</fullName>
    </submittedName>
</protein>
<evidence type="ECO:0000313" key="3">
    <source>
        <dbReference type="Proteomes" id="UP000694941"/>
    </source>
</evidence>
<proteinExistence type="predicted"/>
<dbReference type="PROSITE" id="PS50853">
    <property type="entry name" value="FN3"/>
    <property type="match status" value="1"/>
</dbReference>
<dbReference type="InterPro" id="IPR013783">
    <property type="entry name" value="Ig-like_fold"/>
</dbReference>
<dbReference type="RefSeq" id="XP_013793028.1">
    <property type="nucleotide sequence ID" value="XM_013937574.2"/>
</dbReference>
<gene>
    <name evidence="4" type="primary">LOC106476962</name>
</gene>
<dbReference type="Gene3D" id="2.60.40.10">
    <property type="entry name" value="Immunoglobulins"/>
    <property type="match status" value="2"/>
</dbReference>
<name>A0ABM1C2F3_LIMPO</name>
<evidence type="ECO:0000313" key="4">
    <source>
        <dbReference type="RefSeq" id="XP_013793028.1"/>
    </source>
</evidence>
<sequence>MKNAHRLQEDWRVDTYSNHRGLCRLVIRDATPSDSAVYSCVIENESGKKAATTMVLVQDGADENGNIKGITSRLLLNQEITEDSDENINIKIQEESNLSRWRHTHVGHNLYTANSRTPKLYPRFKDVTSALPGRPLDPQVFKQGVTWVTLSWSRPLVDGGSPILAYKIEFRVLHSNQWHEVGLSRTTFHDVHGLREKKAYVFRISAQNRFGWGPSVTLTRPVLIR</sequence>
<dbReference type="SUPFAM" id="SSF48726">
    <property type="entry name" value="Immunoglobulin"/>
    <property type="match status" value="1"/>
</dbReference>
<dbReference type="Proteomes" id="UP000694941">
    <property type="component" value="Unplaced"/>
</dbReference>
<dbReference type="Pfam" id="PF07679">
    <property type="entry name" value="I-set"/>
    <property type="match status" value="1"/>
</dbReference>
<feature type="non-terminal residue" evidence="4">
    <location>
        <position position="1"/>
    </location>
</feature>
<keyword evidence="3" id="KW-1185">Reference proteome</keyword>
<evidence type="ECO:0000256" key="1">
    <source>
        <dbReference type="ARBA" id="ARBA00022737"/>
    </source>
</evidence>
<reference evidence="4" key="1">
    <citation type="submission" date="2025-08" db="UniProtKB">
        <authorList>
            <consortium name="RefSeq"/>
        </authorList>
    </citation>
    <scope>IDENTIFICATION</scope>
    <source>
        <tissue evidence="4">Muscle</tissue>
    </source>
</reference>
<dbReference type="InterPro" id="IPR013098">
    <property type="entry name" value="Ig_I-set"/>
</dbReference>
<dbReference type="InterPro" id="IPR003961">
    <property type="entry name" value="FN3_dom"/>
</dbReference>
<dbReference type="InterPro" id="IPR050964">
    <property type="entry name" value="Striated_Muscle_Regulatory"/>
</dbReference>
<keyword evidence="1" id="KW-0677">Repeat</keyword>
<dbReference type="GeneID" id="106476962"/>
<evidence type="ECO:0000259" key="2">
    <source>
        <dbReference type="PROSITE" id="PS50853"/>
    </source>
</evidence>
<dbReference type="SMART" id="SM00060">
    <property type="entry name" value="FN3"/>
    <property type="match status" value="1"/>
</dbReference>
<dbReference type="PANTHER" id="PTHR13817">
    <property type="entry name" value="TITIN"/>
    <property type="match status" value="1"/>
</dbReference>
<dbReference type="SUPFAM" id="SSF49265">
    <property type="entry name" value="Fibronectin type III"/>
    <property type="match status" value="1"/>
</dbReference>
<dbReference type="InterPro" id="IPR036179">
    <property type="entry name" value="Ig-like_dom_sf"/>
</dbReference>
<dbReference type="InterPro" id="IPR036116">
    <property type="entry name" value="FN3_sf"/>
</dbReference>
<dbReference type="PANTHER" id="PTHR13817:SF171">
    <property type="entry name" value="STRETCHIN-MLCK, ISOFORM U"/>
    <property type="match status" value="1"/>
</dbReference>
<accession>A0ABM1C2F3</accession>
<organism evidence="3 4">
    <name type="scientific">Limulus polyphemus</name>
    <name type="common">Atlantic horseshoe crab</name>
    <dbReference type="NCBI Taxonomy" id="6850"/>
    <lineage>
        <taxon>Eukaryota</taxon>
        <taxon>Metazoa</taxon>
        <taxon>Ecdysozoa</taxon>
        <taxon>Arthropoda</taxon>
        <taxon>Chelicerata</taxon>
        <taxon>Merostomata</taxon>
        <taxon>Xiphosura</taxon>
        <taxon>Limulidae</taxon>
        <taxon>Limulus</taxon>
    </lineage>
</organism>
<dbReference type="CDD" id="cd00063">
    <property type="entry name" value="FN3"/>
    <property type="match status" value="1"/>
</dbReference>
<dbReference type="PRINTS" id="PR00014">
    <property type="entry name" value="FNTYPEIII"/>
</dbReference>
<feature type="domain" description="Fibronectin type-III" evidence="2">
    <location>
        <begin position="134"/>
        <end position="225"/>
    </location>
</feature>
<dbReference type="Pfam" id="PF00041">
    <property type="entry name" value="fn3"/>
    <property type="match status" value="1"/>
</dbReference>